<evidence type="ECO:0000313" key="2">
    <source>
        <dbReference type="Proteomes" id="UP000335636"/>
    </source>
</evidence>
<dbReference type="EMBL" id="CABDUW010001091">
    <property type="protein sequence ID" value="VTJ78590.1"/>
    <property type="molecule type" value="Genomic_DNA"/>
</dbReference>
<dbReference type="Proteomes" id="UP000335636">
    <property type="component" value="Unassembled WGS sequence"/>
</dbReference>
<dbReference type="InterPro" id="IPR043188">
    <property type="entry name" value="DCDC1"/>
</dbReference>
<dbReference type="PANTHER" id="PTHR46302">
    <property type="entry name" value="DOUBLECORTIN DOMAIN-CONTAINING PROTEIN 1"/>
    <property type="match status" value="1"/>
</dbReference>
<accession>A0A5E4CB78</accession>
<evidence type="ECO:0000313" key="1">
    <source>
        <dbReference type="EMBL" id="VTJ78590.1"/>
    </source>
</evidence>
<name>A0A5E4CB78_MARMO</name>
<dbReference type="AlphaFoldDB" id="A0A5E4CB78"/>
<proteinExistence type="predicted"/>
<gene>
    <name evidence="1" type="ORF">MONAX_5E030765</name>
</gene>
<comment type="caution">
    <text evidence="1">The sequence shown here is derived from an EMBL/GenBank/DDBJ whole genome shotgun (WGS) entry which is preliminary data.</text>
</comment>
<sequence>DSHARAHLRMEACHTLLRYAWQNTSQDFDEDVSLPKKMKELFENVEPQKKH</sequence>
<protein>
    <submittedName>
        <fullName evidence="1">Uncharacterized protein</fullName>
    </submittedName>
</protein>
<dbReference type="GO" id="GO:0008017">
    <property type="term" value="F:microtubule binding"/>
    <property type="evidence" value="ECO:0007669"/>
    <property type="project" value="InterPro"/>
</dbReference>
<keyword evidence="2" id="KW-1185">Reference proteome</keyword>
<dbReference type="PANTHER" id="PTHR46302:SF3">
    <property type="entry name" value="DOUBLECORTIN DOMAIN-CONTAINING PROTEIN 1"/>
    <property type="match status" value="1"/>
</dbReference>
<reference evidence="1" key="1">
    <citation type="submission" date="2019-04" db="EMBL/GenBank/DDBJ databases">
        <authorList>
            <person name="Alioto T."/>
            <person name="Alioto T."/>
        </authorList>
    </citation>
    <scope>NUCLEOTIDE SEQUENCE [LARGE SCALE GENOMIC DNA]</scope>
</reference>
<dbReference type="GO" id="GO:0030496">
    <property type="term" value="C:midbody"/>
    <property type="evidence" value="ECO:0007669"/>
    <property type="project" value="TreeGrafter"/>
</dbReference>
<organism evidence="1 2">
    <name type="scientific">Marmota monax</name>
    <name type="common">Woodchuck</name>
    <dbReference type="NCBI Taxonomy" id="9995"/>
    <lineage>
        <taxon>Eukaryota</taxon>
        <taxon>Metazoa</taxon>
        <taxon>Chordata</taxon>
        <taxon>Craniata</taxon>
        <taxon>Vertebrata</taxon>
        <taxon>Euteleostomi</taxon>
        <taxon>Mammalia</taxon>
        <taxon>Eutheria</taxon>
        <taxon>Euarchontoglires</taxon>
        <taxon>Glires</taxon>
        <taxon>Rodentia</taxon>
        <taxon>Sciuromorpha</taxon>
        <taxon>Sciuridae</taxon>
        <taxon>Xerinae</taxon>
        <taxon>Marmotini</taxon>
        <taxon>Marmota</taxon>
    </lineage>
</organism>
<feature type="non-terminal residue" evidence="1">
    <location>
        <position position="51"/>
    </location>
</feature>
<dbReference type="GO" id="GO:1902412">
    <property type="term" value="P:regulation of mitotic cytokinesis"/>
    <property type="evidence" value="ECO:0007669"/>
    <property type="project" value="InterPro"/>
</dbReference>
<feature type="non-terminal residue" evidence="1">
    <location>
        <position position="1"/>
    </location>
</feature>